<dbReference type="PANTHER" id="PTHR41260:SF1">
    <property type="entry name" value="PROTEIN ECSC"/>
    <property type="match status" value="1"/>
</dbReference>
<dbReference type="AlphaFoldDB" id="A0A9E8LUX3"/>
<proteinExistence type="predicted"/>
<protein>
    <submittedName>
        <fullName evidence="1">EcsC family protein</fullName>
    </submittedName>
</protein>
<dbReference type="EMBL" id="CP106878">
    <property type="protein sequence ID" value="WAA10153.1"/>
    <property type="molecule type" value="Genomic_DNA"/>
</dbReference>
<dbReference type="Proteomes" id="UP001164718">
    <property type="component" value="Chromosome"/>
</dbReference>
<dbReference type="InterPro" id="IPR024787">
    <property type="entry name" value="EcsC"/>
</dbReference>
<dbReference type="RefSeq" id="WP_275417938.1">
    <property type="nucleotide sequence ID" value="NZ_CP106878.1"/>
</dbReference>
<gene>
    <name evidence="1" type="ORF">OE104_02070</name>
</gene>
<evidence type="ECO:0000313" key="1">
    <source>
        <dbReference type="EMBL" id="WAA10153.1"/>
    </source>
</evidence>
<sequence>MLSKDEQELSRQLKQWVDDLSVEIPNDLANTYDEWLNQTIELLPGNVRSQIFHRLDQWLFSTQLALQQMENFDTRIQRIIQEAKLFDHSIQQLEDLKKLSINKVNYLADRQGSAHQLYALFQGTTAGSGSSILLSMDIPAFIIIQLRTVQFIAASYGYNPKNPFELMLALKVFRWATLPKRFQREGWDELLVELNEGENPYFYEGREEITDVKWLNAILVQLAKGSAIWLFRKKKHQNLPFVSAAIGAGVNYRMTKKVTDYAKRFYQYRWLLEKEMRLEDK</sequence>
<dbReference type="PANTHER" id="PTHR41260">
    <property type="entry name" value="PROTEIN ECSC"/>
    <property type="match status" value="1"/>
</dbReference>
<dbReference type="KEGG" id="faf:OE104_02070"/>
<reference evidence="1" key="1">
    <citation type="submission" date="2022-09" db="EMBL/GenBank/DDBJ databases">
        <title>Complete Genomes of Fervidibacillus albus and Fervidibacillus halotolerans isolated from tidal flat sediments.</title>
        <authorList>
            <person name="Kwon K.K."/>
            <person name="Yang S.-H."/>
            <person name="Park M.J."/>
            <person name="Oh H.-M."/>
        </authorList>
    </citation>
    <scope>NUCLEOTIDE SEQUENCE</scope>
    <source>
        <strain evidence="1">MEBiC13591</strain>
    </source>
</reference>
<name>A0A9E8LUX3_9BACI</name>
<organism evidence="1 2">
    <name type="scientific">Fervidibacillus albus</name>
    <dbReference type="NCBI Taxonomy" id="2980026"/>
    <lineage>
        <taxon>Bacteria</taxon>
        <taxon>Bacillati</taxon>
        <taxon>Bacillota</taxon>
        <taxon>Bacilli</taxon>
        <taxon>Bacillales</taxon>
        <taxon>Bacillaceae</taxon>
        <taxon>Fervidibacillus</taxon>
    </lineage>
</organism>
<dbReference type="Pfam" id="PF12787">
    <property type="entry name" value="EcsC"/>
    <property type="match status" value="1"/>
</dbReference>
<evidence type="ECO:0000313" key="2">
    <source>
        <dbReference type="Proteomes" id="UP001164718"/>
    </source>
</evidence>
<accession>A0A9E8LUX3</accession>
<keyword evidence="2" id="KW-1185">Reference proteome</keyword>